<dbReference type="InterPro" id="IPR023319">
    <property type="entry name" value="Tex-like_HTH_dom_sf"/>
</dbReference>
<dbReference type="InterPro" id="IPR023323">
    <property type="entry name" value="Tex-like_dom_sf"/>
</dbReference>
<proteinExistence type="predicted"/>
<dbReference type="SUPFAM" id="SSF53098">
    <property type="entry name" value="Ribonuclease H-like"/>
    <property type="match status" value="1"/>
</dbReference>
<dbReference type="Gene3D" id="1.10.150.310">
    <property type="entry name" value="Tex RuvX-like domain-like"/>
    <property type="match status" value="1"/>
</dbReference>
<dbReference type="SMART" id="SM00732">
    <property type="entry name" value="YqgFc"/>
    <property type="match status" value="1"/>
</dbReference>
<dbReference type="Pfam" id="PF12836">
    <property type="entry name" value="HHH_3"/>
    <property type="match status" value="1"/>
</dbReference>
<dbReference type="InterPro" id="IPR032639">
    <property type="entry name" value="Tex_YqgF"/>
</dbReference>
<dbReference type="Pfam" id="PF09371">
    <property type="entry name" value="Tex_N"/>
    <property type="match status" value="1"/>
</dbReference>
<feature type="domain" description="YqgF/RNase H-like" evidence="1">
    <location>
        <begin position="346"/>
        <end position="443"/>
    </location>
</feature>
<dbReference type="EMBL" id="CAWYQH010000068">
    <property type="protein sequence ID" value="CAK8680334.1"/>
    <property type="molecule type" value="Genomic_DNA"/>
</dbReference>
<comment type="caution">
    <text evidence="2">The sequence shown here is derived from an EMBL/GenBank/DDBJ whole genome shotgun (WGS) entry which is preliminary data.</text>
</comment>
<dbReference type="SUPFAM" id="SSF47781">
    <property type="entry name" value="RuvA domain 2-like"/>
    <property type="match status" value="1"/>
</dbReference>
<protein>
    <recommendedName>
        <fullName evidence="1">YqgF/RNase H-like domain-containing protein</fullName>
    </recommendedName>
</protein>
<dbReference type="InterPro" id="IPR037027">
    <property type="entry name" value="YqgF/RNaseH-like_dom_sf"/>
</dbReference>
<dbReference type="PANTHER" id="PTHR10724:SF10">
    <property type="entry name" value="S1 RNA-BINDING DOMAIN-CONTAINING PROTEIN 1"/>
    <property type="match status" value="1"/>
</dbReference>
<name>A0ABP0FKY8_CLALP</name>
<dbReference type="InterPro" id="IPR010994">
    <property type="entry name" value="RuvA_2-like"/>
</dbReference>
<dbReference type="Gene3D" id="1.10.3500.10">
    <property type="entry name" value="Tex N-terminal region-like"/>
    <property type="match status" value="1"/>
</dbReference>
<accession>A0ABP0FKY8</accession>
<dbReference type="Proteomes" id="UP001642483">
    <property type="component" value="Unassembled WGS sequence"/>
</dbReference>
<dbReference type="InterPro" id="IPR006641">
    <property type="entry name" value="YqgF/RNaseH-like_dom"/>
</dbReference>
<gene>
    <name evidence="2" type="ORF">CVLEPA_LOCUS10598</name>
</gene>
<reference evidence="2 3" key="1">
    <citation type="submission" date="2024-02" db="EMBL/GenBank/DDBJ databases">
        <authorList>
            <person name="Daric V."/>
            <person name="Darras S."/>
        </authorList>
    </citation>
    <scope>NUCLEOTIDE SEQUENCE [LARGE SCALE GENOMIC DNA]</scope>
</reference>
<dbReference type="SUPFAM" id="SSF158832">
    <property type="entry name" value="Tex N-terminal region-like"/>
    <property type="match status" value="1"/>
</dbReference>
<dbReference type="Gene3D" id="3.30.420.140">
    <property type="entry name" value="YqgF/RNase H-like domain"/>
    <property type="match status" value="1"/>
</dbReference>
<dbReference type="InterPro" id="IPR012337">
    <property type="entry name" value="RNaseH-like_sf"/>
</dbReference>
<evidence type="ECO:0000313" key="3">
    <source>
        <dbReference type="Proteomes" id="UP001642483"/>
    </source>
</evidence>
<dbReference type="InterPro" id="IPR018974">
    <property type="entry name" value="Tex-like_N"/>
</dbReference>
<evidence type="ECO:0000259" key="1">
    <source>
        <dbReference type="SMART" id="SM00732"/>
    </source>
</evidence>
<organism evidence="2 3">
    <name type="scientific">Clavelina lepadiformis</name>
    <name type="common">Light-bulb sea squirt</name>
    <name type="synonym">Ascidia lepadiformis</name>
    <dbReference type="NCBI Taxonomy" id="159417"/>
    <lineage>
        <taxon>Eukaryota</taxon>
        <taxon>Metazoa</taxon>
        <taxon>Chordata</taxon>
        <taxon>Tunicata</taxon>
        <taxon>Ascidiacea</taxon>
        <taxon>Aplousobranchia</taxon>
        <taxon>Clavelinidae</taxon>
        <taxon>Clavelina</taxon>
    </lineage>
</organism>
<sequence>MEEPEEWNIIDVVSEKLDIRKNVVENLLRMVEKEECTVPFIARYRKEQTRGMEADKLRKFTETLQDLRDVQKKATSMMKNVEKQGKLDMQVKQSLKCAQTIDELNHVYAPYKGDKKHSLADRARALGLEEASKFLLEHPKEKINLRIWVRKGVEGRSTLSDVEKGVRHLICDFIAKHPSTLEQVRKIFQNHYMMLESKVSTVKLKSEADLSSKVSQQKQTSKDESDHKYQLYYNFRCQISKLKSYQVLAINRGEAQKQLTVKVLISDRIEDSFIHWYKLRWLRDVKHDKVRDILLPCIEDSYNRLIKPLVLRKARSDLTKSAHMASVEVFCRNLRKLLLTAPVRGKAVLGVDPGFKNGCKCAILSSTGNVILATDIFNLRQPLQERMGKLRQLYQNHKFEVVGIGNGTACRETEQFISTFIKHVGNPNLVYCIVNEDGASIYSVTKEAETEMPNLDPNLRSAVSIARRLQDPLVELVKIEPKHLGVGMYQHDIASNMLKAALNSVVVDCVTLVGVDLNVAGPSLLSHVAGLKAGQVKKILDWRKKNGKFINRQQLLEVPGIGAKTYEQCAGFMRISQKNVQDHENCIIVDDDSTDETIVGRKRKNKFTGKTRSEKKRRIVEHTPNLLDQTWIHPEAYEVTKK</sequence>
<dbReference type="Gene3D" id="1.10.10.650">
    <property type="entry name" value="RuvA domain 2-like"/>
    <property type="match status" value="1"/>
</dbReference>
<evidence type="ECO:0000313" key="2">
    <source>
        <dbReference type="EMBL" id="CAK8680334.1"/>
    </source>
</evidence>
<dbReference type="PANTHER" id="PTHR10724">
    <property type="entry name" value="30S RIBOSOMAL PROTEIN S1"/>
    <property type="match status" value="1"/>
</dbReference>
<keyword evidence="3" id="KW-1185">Reference proteome</keyword>
<dbReference type="Pfam" id="PF16921">
    <property type="entry name" value="Tex_YqgF"/>
    <property type="match status" value="1"/>
</dbReference>
<dbReference type="InterPro" id="IPR050437">
    <property type="entry name" value="Ribos_protein_bS1-like"/>
</dbReference>